<proteinExistence type="predicted"/>
<evidence type="ECO:0008006" key="4">
    <source>
        <dbReference type="Google" id="ProtNLM"/>
    </source>
</evidence>
<organism evidence="2 3">
    <name type="scientific">Streptomyces narbonensis</name>
    <dbReference type="NCBI Taxonomy" id="67333"/>
    <lineage>
        <taxon>Bacteria</taxon>
        <taxon>Bacillati</taxon>
        <taxon>Actinomycetota</taxon>
        <taxon>Actinomycetes</taxon>
        <taxon>Kitasatosporales</taxon>
        <taxon>Streptomycetaceae</taxon>
        <taxon>Streptomyces</taxon>
    </lineage>
</organism>
<dbReference type="EMBL" id="JBEZAE010000022">
    <property type="protein sequence ID" value="MEU7073936.1"/>
    <property type="molecule type" value="Genomic_DNA"/>
</dbReference>
<accession>A0ABV3CGM6</accession>
<evidence type="ECO:0000256" key="1">
    <source>
        <dbReference type="SAM" id="MobiDB-lite"/>
    </source>
</evidence>
<dbReference type="Proteomes" id="UP001551329">
    <property type="component" value="Unassembled WGS sequence"/>
</dbReference>
<gene>
    <name evidence="2" type="ORF">AB0A88_27850</name>
</gene>
<feature type="compositionally biased region" description="Low complexity" evidence="1">
    <location>
        <begin position="358"/>
        <end position="383"/>
    </location>
</feature>
<sequence>MNRFDLGVFVDAHHLLEAAPRVRRAADVLVRIEAAAEEQCMSFGIANRLVVADCADAEARAVAEDFGAQGFVIRHVPAGSTVTRAHVLTAEIIEAAVVREELRTVAVVAADGVPLSVADMLHRAGRALIACVAGGTRDSAALDRLLTLALDSRPLQSFVTEAVNSLREARRSDVLIPEFESALRRVRPGFAPAAYGTTTKQLLRQLSGTGFRFVEPDRVLITPQVGTPGSEHASSGTEPRPAVVADGFVPAPRGLLSAMAAAAAVLPATTSVDPDSVVKALRSVLDLAAERAHLREAAVGRGLTIMEVCAGLAVVAHRYRALPYKPLELCQMAVDGTPWTVLRNPDKPEDIRLRLSEDSVSGASEGSVSGVSGASEGSAPGET</sequence>
<dbReference type="RefSeq" id="WP_358476935.1">
    <property type="nucleotide sequence ID" value="NZ_JBEZAE010000022.1"/>
</dbReference>
<comment type="caution">
    <text evidence="2">The sequence shown here is derived from an EMBL/GenBank/DDBJ whole genome shotgun (WGS) entry which is preliminary data.</text>
</comment>
<reference evidence="2 3" key="1">
    <citation type="submission" date="2024-06" db="EMBL/GenBank/DDBJ databases">
        <title>The Natural Products Discovery Center: Release of the First 8490 Sequenced Strains for Exploring Actinobacteria Biosynthetic Diversity.</title>
        <authorList>
            <person name="Kalkreuter E."/>
            <person name="Kautsar S.A."/>
            <person name="Yang D."/>
            <person name="Bader C.D."/>
            <person name="Teijaro C.N."/>
            <person name="Fluegel L."/>
            <person name="Davis C.M."/>
            <person name="Simpson J.R."/>
            <person name="Lauterbach L."/>
            <person name="Steele A.D."/>
            <person name="Gui C."/>
            <person name="Meng S."/>
            <person name="Li G."/>
            <person name="Viehrig K."/>
            <person name="Ye F."/>
            <person name="Su P."/>
            <person name="Kiefer A.F."/>
            <person name="Nichols A."/>
            <person name="Cepeda A.J."/>
            <person name="Yan W."/>
            <person name="Fan B."/>
            <person name="Jiang Y."/>
            <person name="Adhikari A."/>
            <person name="Zheng C.-J."/>
            <person name="Schuster L."/>
            <person name="Cowan T.M."/>
            <person name="Smanski M.J."/>
            <person name="Chevrette M.G."/>
            <person name="De Carvalho L.P.S."/>
            <person name="Shen B."/>
        </authorList>
    </citation>
    <scope>NUCLEOTIDE SEQUENCE [LARGE SCALE GENOMIC DNA]</scope>
    <source>
        <strain evidence="2 3">NPDC045974</strain>
    </source>
</reference>
<evidence type="ECO:0000313" key="2">
    <source>
        <dbReference type="EMBL" id="MEU7073936.1"/>
    </source>
</evidence>
<protein>
    <recommendedName>
        <fullName evidence="4">NYN domain-containing protein</fullName>
    </recommendedName>
</protein>
<evidence type="ECO:0000313" key="3">
    <source>
        <dbReference type="Proteomes" id="UP001551329"/>
    </source>
</evidence>
<keyword evidence="3" id="KW-1185">Reference proteome</keyword>
<name>A0ABV3CGM6_9ACTN</name>
<feature type="region of interest" description="Disordered" evidence="1">
    <location>
        <begin position="356"/>
        <end position="383"/>
    </location>
</feature>